<proteinExistence type="predicted"/>
<reference evidence="2 3" key="1">
    <citation type="submission" date="2023-07" db="EMBL/GenBank/DDBJ databases">
        <title>Sorghum-associated microbial communities from plants grown in Nebraska, USA.</title>
        <authorList>
            <person name="Schachtman D."/>
        </authorList>
    </citation>
    <scope>NUCLEOTIDE SEQUENCE [LARGE SCALE GENOMIC DNA]</scope>
    <source>
        <strain evidence="2 3">BE198</strain>
    </source>
</reference>
<dbReference type="InterPro" id="IPR005122">
    <property type="entry name" value="Uracil-DNA_glycosylase-like"/>
</dbReference>
<comment type="caution">
    <text evidence="2">The sequence shown here is derived from an EMBL/GenBank/DDBJ whole genome shotgun (WGS) entry which is preliminary data.</text>
</comment>
<feature type="domain" description="Uracil-DNA glycosylase-like" evidence="1">
    <location>
        <begin position="6"/>
        <end position="162"/>
    </location>
</feature>
<name>A0ABU1W9H0_9GAMM</name>
<dbReference type="InterPro" id="IPR036895">
    <property type="entry name" value="Uracil-DNA_glycosylase-like_sf"/>
</dbReference>
<dbReference type="Proteomes" id="UP001251524">
    <property type="component" value="Unassembled WGS sequence"/>
</dbReference>
<dbReference type="RefSeq" id="WP_310060197.1">
    <property type="nucleotide sequence ID" value="NZ_JAVDVY010000001.1"/>
</dbReference>
<sequence length="171" mass="18519">MLQGFAPVVGQHARVLILGSMPGAASLLAAQYYAHPRNQFWPIMGELVGADPALPYAQRLDRLTAAGIALWDVLARCEREGSLDARIRDDTAIANDFAGFFASQPGIRTVLLNGGKAEQSFRRIVLPTLAVQEFACVRLPSTSPAHASLRAEQKRQAWREALRAAGIATAR</sequence>
<dbReference type="CDD" id="cd10032">
    <property type="entry name" value="UDG-F6_HDG"/>
    <property type="match status" value="1"/>
</dbReference>
<accession>A0ABU1W9H0</accession>
<dbReference type="InterPro" id="IPR026353">
    <property type="entry name" value="Hypoxan-DNA_Glyclase"/>
</dbReference>
<gene>
    <name evidence="2" type="ORF">J2X06_001440</name>
</gene>
<dbReference type="NCBIfam" id="TIGR04274">
    <property type="entry name" value="hypoxanDNAglyco"/>
    <property type="match status" value="1"/>
</dbReference>
<evidence type="ECO:0000313" key="2">
    <source>
        <dbReference type="EMBL" id="MDR7134256.1"/>
    </source>
</evidence>
<evidence type="ECO:0000313" key="3">
    <source>
        <dbReference type="Proteomes" id="UP001251524"/>
    </source>
</evidence>
<dbReference type="EMBL" id="JAVDVY010000001">
    <property type="protein sequence ID" value="MDR7134256.1"/>
    <property type="molecule type" value="Genomic_DNA"/>
</dbReference>
<dbReference type="SUPFAM" id="SSF52141">
    <property type="entry name" value="Uracil-DNA glycosylase-like"/>
    <property type="match status" value="1"/>
</dbReference>
<dbReference type="SMART" id="SM00986">
    <property type="entry name" value="UDG"/>
    <property type="match status" value="1"/>
</dbReference>
<dbReference type="Gene3D" id="3.40.470.10">
    <property type="entry name" value="Uracil-DNA glycosylase-like domain"/>
    <property type="match status" value="1"/>
</dbReference>
<protein>
    <submittedName>
        <fullName evidence="2">Hypoxanthine-DNA glycosylase</fullName>
    </submittedName>
</protein>
<evidence type="ECO:0000259" key="1">
    <source>
        <dbReference type="SMART" id="SM00986"/>
    </source>
</evidence>
<organism evidence="2 3">
    <name type="scientific">Lysobacter niastensis</name>
    <dbReference type="NCBI Taxonomy" id="380629"/>
    <lineage>
        <taxon>Bacteria</taxon>
        <taxon>Pseudomonadati</taxon>
        <taxon>Pseudomonadota</taxon>
        <taxon>Gammaproteobacteria</taxon>
        <taxon>Lysobacterales</taxon>
        <taxon>Lysobacteraceae</taxon>
        <taxon>Lysobacter</taxon>
    </lineage>
</organism>
<dbReference type="Pfam" id="PF03167">
    <property type="entry name" value="UDG"/>
    <property type="match status" value="1"/>
</dbReference>
<dbReference type="SMART" id="SM00987">
    <property type="entry name" value="UreE_C"/>
    <property type="match status" value="1"/>
</dbReference>
<keyword evidence="3" id="KW-1185">Reference proteome</keyword>